<evidence type="ECO:0000313" key="6">
    <source>
        <dbReference type="Proteomes" id="UP000632339"/>
    </source>
</evidence>
<comment type="caution">
    <text evidence="5">The sequence shown here is derived from an EMBL/GenBank/DDBJ whole genome shotgun (WGS) entry which is preliminary data.</text>
</comment>
<evidence type="ECO:0000313" key="5">
    <source>
        <dbReference type="EMBL" id="GGM92248.1"/>
    </source>
</evidence>
<dbReference type="Gene3D" id="3.40.50.2300">
    <property type="match status" value="2"/>
</dbReference>
<proteinExistence type="inferred from homology"/>
<dbReference type="Proteomes" id="UP000632339">
    <property type="component" value="Unassembled WGS sequence"/>
</dbReference>
<keyword evidence="6" id="KW-1185">Reference proteome</keyword>
<keyword evidence="3" id="KW-1133">Transmembrane helix</keyword>
<evidence type="ECO:0000256" key="3">
    <source>
        <dbReference type="SAM" id="Phobius"/>
    </source>
</evidence>
<feature type="domain" description="Leucine-binding protein" evidence="4">
    <location>
        <begin position="278"/>
        <end position="534"/>
    </location>
</feature>
<gene>
    <name evidence="5" type="ORF">GCM10010967_26740</name>
</gene>
<evidence type="ECO:0000256" key="1">
    <source>
        <dbReference type="ARBA" id="ARBA00010062"/>
    </source>
</evidence>
<sequence>MQPTTQHNLDPGILMRLIFFLILTVQIGLYRASYAQGNAQAESRYRSALADYKTGKYAAAMDKFYPMTSVNAKTAYSPYAHYYYALSAFQLKRYKDARPMLVQLQSRYPGWNRINDVYYLLGSISFANGQIGDGLDQLAKIKDSSFNKDIQALKQHHLGAISDFLKLKDLQKQYPSDRDIALMVYQSIQSARTPAQGDLAYAEQLDKQFKFKKSEKVEEAPKRSAPKSDTQWTKGYLDVAVLLPFRLDEFANSKRRSNQFAYDYYLGLMIAKEQLQTEGISVNLWAYDVSNDPRGMQAIAGNKNFQLSDMVIGPLYAGTFDVAADFVSGSNAIMLNPLSTDANLLKSGSNIYLGHPSIAYQTQKAAQWMRTLSPGLNTVIYYGNTAKDSAMAASYATEWKAKGGKVMAMSKIQPDREWMESNVPSFETNKPAHIALFSSDGESGGHLIDLLNSRKLNALPVVATSTSFNSQQSRLSRYGARLSLIDADYIDREKETIRQFQKNYYNKTSTFPSVYSYQGYDQLLFFGRMLSKYKDKLPSGLQSRKYGSEEYLLSGFDYTKANENQITPVLKFSGSKWAPVDR</sequence>
<dbReference type="EMBL" id="BMLI01000001">
    <property type="protein sequence ID" value="GGM92248.1"/>
    <property type="molecule type" value="Genomic_DNA"/>
</dbReference>
<name>A0ABQ2HYW4_9BACT</name>
<dbReference type="InterPro" id="IPR028082">
    <property type="entry name" value="Peripla_BP_I"/>
</dbReference>
<protein>
    <recommendedName>
        <fullName evidence="4">Leucine-binding protein domain-containing protein</fullName>
    </recommendedName>
</protein>
<feature type="transmembrane region" description="Helical" evidence="3">
    <location>
        <begin position="12"/>
        <end position="30"/>
    </location>
</feature>
<keyword evidence="2" id="KW-0732">Signal</keyword>
<organism evidence="5 6">
    <name type="scientific">Dyadobacter beijingensis</name>
    <dbReference type="NCBI Taxonomy" id="365489"/>
    <lineage>
        <taxon>Bacteria</taxon>
        <taxon>Pseudomonadati</taxon>
        <taxon>Bacteroidota</taxon>
        <taxon>Cytophagia</taxon>
        <taxon>Cytophagales</taxon>
        <taxon>Spirosomataceae</taxon>
        <taxon>Dyadobacter</taxon>
    </lineage>
</organism>
<dbReference type="Pfam" id="PF13458">
    <property type="entry name" value="Peripla_BP_6"/>
    <property type="match status" value="1"/>
</dbReference>
<evidence type="ECO:0000259" key="4">
    <source>
        <dbReference type="Pfam" id="PF13458"/>
    </source>
</evidence>
<evidence type="ECO:0000256" key="2">
    <source>
        <dbReference type="ARBA" id="ARBA00022729"/>
    </source>
</evidence>
<reference evidence="6" key="1">
    <citation type="journal article" date="2019" name="Int. J. Syst. Evol. Microbiol.">
        <title>The Global Catalogue of Microorganisms (GCM) 10K type strain sequencing project: providing services to taxonomists for standard genome sequencing and annotation.</title>
        <authorList>
            <consortium name="The Broad Institute Genomics Platform"/>
            <consortium name="The Broad Institute Genome Sequencing Center for Infectious Disease"/>
            <person name="Wu L."/>
            <person name="Ma J."/>
        </authorList>
    </citation>
    <scope>NUCLEOTIDE SEQUENCE [LARGE SCALE GENOMIC DNA]</scope>
    <source>
        <strain evidence="6">CGMCC 1.6375</strain>
    </source>
</reference>
<comment type="similarity">
    <text evidence="1">Belongs to the leucine-binding protein family.</text>
</comment>
<dbReference type="Gene3D" id="1.25.40.10">
    <property type="entry name" value="Tetratricopeptide repeat domain"/>
    <property type="match status" value="1"/>
</dbReference>
<dbReference type="SUPFAM" id="SSF48452">
    <property type="entry name" value="TPR-like"/>
    <property type="match status" value="1"/>
</dbReference>
<keyword evidence="3" id="KW-0812">Transmembrane</keyword>
<keyword evidence="3" id="KW-0472">Membrane</keyword>
<dbReference type="InterPro" id="IPR028081">
    <property type="entry name" value="Leu-bd"/>
</dbReference>
<dbReference type="InterPro" id="IPR011990">
    <property type="entry name" value="TPR-like_helical_dom_sf"/>
</dbReference>
<accession>A0ABQ2HYW4</accession>
<dbReference type="CDD" id="cd06268">
    <property type="entry name" value="PBP1_ABC_transporter_LIVBP-like"/>
    <property type="match status" value="1"/>
</dbReference>
<dbReference type="SUPFAM" id="SSF53822">
    <property type="entry name" value="Periplasmic binding protein-like I"/>
    <property type="match status" value="1"/>
</dbReference>